<keyword evidence="6" id="KW-1185">Reference proteome</keyword>
<comment type="similarity">
    <text evidence="1">Belongs to the FAD-binding monooxygenase family.</text>
</comment>
<evidence type="ECO:0000256" key="1">
    <source>
        <dbReference type="ARBA" id="ARBA00010139"/>
    </source>
</evidence>
<keyword evidence="4" id="KW-0560">Oxidoreductase</keyword>
<dbReference type="PANTHER" id="PTHR42877:SF4">
    <property type="entry name" value="FAD_NAD(P)-BINDING DOMAIN-CONTAINING PROTEIN-RELATED"/>
    <property type="match status" value="1"/>
</dbReference>
<dbReference type="EMBL" id="JADLQN010000002">
    <property type="protein sequence ID" value="MBF6356036.1"/>
    <property type="molecule type" value="Genomic_DNA"/>
</dbReference>
<dbReference type="SUPFAM" id="SSF51905">
    <property type="entry name" value="FAD/NAD(P)-binding domain"/>
    <property type="match status" value="1"/>
</dbReference>
<keyword evidence="3" id="KW-0274">FAD</keyword>
<evidence type="ECO:0000256" key="3">
    <source>
        <dbReference type="ARBA" id="ARBA00022827"/>
    </source>
</evidence>
<dbReference type="PANTHER" id="PTHR42877">
    <property type="entry name" value="L-ORNITHINE N(5)-MONOOXYGENASE-RELATED"/>
    <property type="match status" value="1"/>
</dbReference>
<name>A0ABS0DC75_9NOCA</name>
<proteinExistence type="inferred from homology"/>
<keyword evidence="2" id="KW-0285">Flavoprotein</keyword>
<evidence type="ECO:0000256" key="4">
    <source>
        <dbReference type="ARBA" id="ARBA00023002"/>
    </source>
</evidence>
<dbReference type="InterPro" id="IPR036188">
    <property type="entry name" value="FAD/NAD-bd_sf"/>
</dbReference>
<organism evidence="5 6">
    <name type="scientific">Nocardia higoensis</name>
    <dbReference type="NCBI Taxonomy" id="228599"/>
    <lineage>
        <taxon>Bacteria</taxon>
        <taxon>Bacillati</taxon>
        <taxon>Actinomycetota</taxon>
        <taxon>Actinomycetes</taxon>
        <taxon>Mycobacteriales</taxon>
        <taxon>Nocardiaceae</taxon>
        <taxon>Nocardia</taxon>
    </lineage>
</organism>
<gene>
    <name evidence="5" type="ORF">IU449_16025</name>
</gene>
<dbReference type="RefSeq" id="WP_195002887.1">
    <property type="nucleotide sequence ID" value="NZ_JADLQN010000002.1"/>
</dbReference>
<evidence type="ECO:0000256" key="2">
    <source>
        <dbReference type="ARBA" id="ARBA00022630"/>
    </source>
</evidence>
<dbReference type="Pfam" id="PF00743">
    <property type="entry name" value="FMO-like"/>
    <property type="match status" value="1"/>
</dbReference>
<sequence>MGSGPSVLVIGAGFGGIGVAVELQRNGFDDVVVLERASDLGGVWRENTYPGAACDVPSPLYSYSFEPKPDWPQRYSGQAAIHDYLRGVARRHGLLDRIRFGAQVTEAVFDERPDGAAARANGGGAVAGADTAAPGAGRWTVRTAEGNTYVADVLVSAVGQLSRPAMPDIPGVDTFTGAAFHSALWDHDVDLTGKRVACIGTGASAVQYIPRIQPRVEHLTVFQRSAAWVLPKFDTDYTPVQHTLFARIPGMLSAERLGWWTLAEVSSLGLVDAPWIASLVSRIAARHLRKQVPDPALRAKLTPDYPIACKRVLFSGDYFPALTQPNVTVATEAITEITPTGVRTADGTVHEADVIIYGTGFKGTEFLWPMRVRGRGGRELSAAWAEGAHAFYGMTVPGFPNMFMVYGPNTNLGVGSIIAMIETQARYIRQAVELLADRPGHVIEVDAAREERFNRELRERLDRSPWNFCSSWYRDAAGRITNNWPGTVTSYRRRVRTLDPDDYLLTPAS</sequence>
<comment type="caution">
    <text evidence="5">The sequence shown here is derived from an EMBL/GenBank/DDBJ whole genome shotgun (WGS) entry which is preliminary data.</text>
</comment>
<accession>A0ABS0DC75</accession>
<reference evidence="5 6" key="1">
    <citation type="submission" date="2020-10" db="EMBL/GenBank/DDBJ databases">
        <title>Identification of Nocardia species via Next-generation sequencing and recognition of intraspecies genetic diversity.</title>
        <authorList>
            <person name="Li P."/>
            <person name="Li P."/>
            <person name="Lu B."/>
        </authorList>
    </citation>
    <scope>NUCLEOTIDE SEQUENCE [LARGE SCALE GENOMIC DNA]</scope>
    <source>
        <strain evidence="5 6">BJ06-0143</strain>
    </source>
</reference>
<dbReference type="Gene3D" id="3.50.50.60">
    <property type="entry name" value="FAD/NAD(P)-binding domain"/>
    <property type="match status" value="2"/>
</dbReference>
<evidence type="ECO:0000313" key="5">
    <source>
        <dbReference type="EMBL" id="MBF6356036.1"/>
    </source>
</evidence>
<evidence type="ECO:0000313" key="6">
    <source>
        <dbReference type="Proteomes" id="UP000707731"/>
    </source>
</evidence>
<dbReference type="Proteomes" id="UP000707731">
    <property type="component" value="Unassembled WGS sequence"/>
</dbReference>
<protein>
    <submittedName>
        <fullName evidence="5">NAD(P)/FAD-dependent oxidoreductase</fullName>
    </submittedName>
</protein>
<dbReference type="InterPro" id="IPR020946">
    <property type="entry name" value="Flavin_mOase-like"/>
</dbReference>
<dbReference type="InterPro" id="IPR051209">
    <property type="entry name" value="FAD-bind_Monooxygenase_sf"/>
</dbReference>